<dbReference type="EMBL" id="LSSL01002962">
    <property type="protein sequence ID" value="OLY80930.1"/>
    <property type="molecule type" value="Genomic_DNA"/>
</dbReference>
<evidence type="ECO:0000313" key="2">
    <source>
        <dbReference type="Proteomes" id="UP000187455"/>
    </source>
</evidence>
<proteinExistence type="predicted"/>
<organism evidence="1 2">
    <name type="scientific">Smittium mucronatum</name>
    <dbReference type="NCBI Taxonomy" id="133383"/>
    <lineage>
        <taxon>Eukaryota</taxon>
        <taxon>Fungi</taxon>
        <taxon>Fungi incertae sedis</taxon>
        <taxon>Zoopagomycota</taxon>
        <taxon>Kickxellomycotina</taxon>
        <taxon>Harpellomycetes</taxon>
        <taxon>Harpellales</taxon>
        <taxon>Legeriomycetaceae</taxon>
        <taxon>Smittium</taxon>
    </lineage>
</organism>
<sequence length="27" mass="3176">MRLPRFPEFIHVVQIHGSTPKSEIPCR</sequence>
<protein>
    <submittedName>
        <fullName evidence="1">Uncharacterized protein</fullName>
    </submittedName>
</protein>
<evidence type="ECO:0000313" key="1">
    <source>
        <dbReference type="EMBL" id="OLY80930.1"/>
    </source>
</evidence>
<comment type="caution">
    <text evidence="1">The sequence shown here is derived from an EMBL/GenBank/DDBJ whole genome shotgun (WGS) entry which is preliminary data.</text>
</comment>
<accession>A0A1R0GVJ7</accession>
<gene>
    <name evidence="1" type="ORF">AYI68_g4968</name>
</gene>
<dbReference type="Proteomes" id="UP000187455">
    <property type="component" value="Unassembled WGS sequence"/>
</dbReference>
<name>A0A1R0GVJ7_9FUNG</name>
<reference evidence="1 2" key="1">
    <citation type="journal article" date="2016" name="Mol. Biol. Evol.">
        <title>Genome-Wide Survey of Gut Fungi (Harpellales) Reveals the First Horizontally Transferred Ubiquitin Gene from a Mosquito Host.</title>
        <authorList>
            <person name="Wang Y."/>
            <person name="White M.M."/>
            <person name="Kvist S."/>
            <person name="Moncalvo J.M."/>
        </authorList>
    </citation>
    <scope>NUCLEOTIDE SEQUENCE [LARGE SCALE GENOMIC DNA]</scope>
    <source>
        <strain evidence="1 2">ALG-7-W6</strain>
    </source>
</reference>
<dbReference type="AlphaFoldDB" id="A0A1R0GVJ7"/>
<feature type="non-terminal residue" evidence="1">
    <location>
        <position position="27"/>
    </location>
</feature>
<keyword evidence="2" id="KW-1185">Reference proteome</keyword>